<proteinExistence type="predicted"/>
<evidence type="ECO:0000313" key="8">
    <source>
        <dbReference type="Proteomes" id="UP000005801"/>
    </source>
</evidence>
<accession>A6GDL1</accession>
<evidence type="ECO:0000256" key="5">
    <source>
        <dbReference type="ARBA" id="ARBA00023180"/>
    </source>
</evidence>
<keyword evidence="3" id="KW-0964">Secreted</keyword>
<keyword evidence="4" id="KW-0732">Signal</keyword>
<dbReference type="OrthoDB" id="5507063at2"/>
<organism evidence="7 8">
    <name type="scientific">Plesiocystis pacifica SIR-1</name>
    <dbReference type="NCBI Taxonomy" id="391625"/>
    <lineage>
        <taxon>Bacteria</taxon>
        <taxon>Pseudomonadati</taxon>
        <taxon>Myxococcota</taxon>
        <taxon>Polyangia</taxon>
        <taxon>Nannocystales</taxon>
        <taxon>Nannocystaceae</taxon>
        <taxon>Plesiocystis</taxon>
    </lineage>
</organism>
<evidence type="ECO:0000256" key="3">
    <source>
        <dbReference type="ARBA" id="ARBA00022525"/>
    </source>
</evidence>
<dbReference type="EMBL" id="ABCS01000074">
    <property type="protein sequence ID" value="EDM76054.1"/>
    <property type="molecule type" value="Genomic_DNA"/>
</dbReference>
<dbReference type="RefSeq" id="WP_006974801.1">
    <property type="nucleotide sequence ID" value="NZ_ABCS01000074.1"/>
</dbReference>
<sequence length="279" mass="28635">MAEQAYSAVLLSPRRAPRFALSLALLAPTAACTDDSIEADDEAGGPSSCLDTDTPGPDIVLATDEDIAALDLDACVAETILISGGGVTDLSGLSGLREVGRLEIRYNPQLASLDGLAGLERVDQLILVGNGALEGLPTFPGLQLGSVTISDNDVLADLGSFPAATTVERLQIDSALALTDLSGFEATTAITTDLVVENNDLLVDFAGLDSLTEVGGDLVIRDNPALDTFAGLDQLESVGNDLTITNNPSLSECLVDDFVEAVSVGAATVINANETALCS</sequence>
<name>A6GDL1_9BACT</name>
<keyword evidence="2" id="KW-0134">Cell wall</keyword>
<dbReference type="Gene3D" id="3.80.20.20">
    <property type="entry name" value="Receptor L-domain"/>
    <property type="match status" value="1"/>
</dbReference>
<dbReference type="eggNOG" id="COG4886">
    <property type="taxonomic scope" value="Bacteria"/>
</dbReference>
<keyword evidence="7" id="KW-0449">Lipoprotein</keyword>
<dbReference type="PANTHER" id="PTHR31018:SF3">
    <property type="entry name" value="RECEPTOR PROTEIN-TYROSINE KINASE"/>
    <property type="match status" value="1"/>
</dbReference>
<reference evidence="7 8" key="1">
    <citation type="submission" date="2007-06" db="EMBL/GenBank/DDBJ databases">
        <authorList>
            <person name="Shimkets L."/>
            <person name="Ferriera S."/>
            <person name="Johnson J."/>
            <person name="Kravitz S."/>
            <person name="Beeson K."/>
            <person name="Sutton G."/>
            <person name="Rogers Y.-H."/>
            <person name="Friedman R."/>
            <person name="Frazier M."/>
            <person name="Venter J.C."/>
        </authorList>
    </citation>
    <scope>NUCLEOTIDE SEQUENCE [LARGE SCALE GENOMIC DNA]</scope>
    <source>
        <strain evidence="7 8">SIR-1</strain>
    </source>
</reference>
<gene>
    <name evidence="7" type="ORF">PPSIR1_06788</name>
</gene>
<dbReference type="InterPro" id="IPR036941">
    <property type="entry name" value="Rcpt_L-dom_sf"/>
</dbReference>
<evidence type="ECO:0000256" key="2">
    <source>
        <dbReference type="ARBA" id="ARBA00022512"/>
    </source>
</evidence>
<dbReference type="InterPro" id="IPR051648">
    <property type="entry name" value="CWI-Assembly_Regulator"/>
</dbReference>
<dbReference type="PANTHER" id="PTHR31018">
    <property type="entry name" value="SPORULATION-SPECIFIC PROTEIN-RELATED"/>
    <property type="match status" value="1"/>
</dbReference>
<protein>
    <submittedName>
        <fullName evidence="7">Putative lipoprotein</fullName>
    </submittedName>
</protein>
<keyword evidence="8" id="KW-1185">Reference proteome</keyword>
<evidence type="ECO:0000256" key="4">
    <source>
        <dbReference type="ARBA" id="ARBA00022729"/>
    </source>
</evidence>
<feature type="region of interest" description="Disordered" evidence="6">
    <location>
        <begin position="37"/>
        <end position="56"/>
    </location>
</feature>
<keyword evidence="5" id="KW-0325">Glycoprotein</keyword>
<dbReference type="SUPFAM" id="SSF52058">
    <property type="entry name" value="L domain-like"/>
    <property type="match status" value="2"/>
</dbReference>
<evidence type="ECO:0000256" key="6">
    <source>
        <dbReference type="SAM" id="MobiDB-lite"/>
    </source>
</evidence>
<dbReference type="STRING" id="391625.PPSIR1_06788"/>
<dbReference type="GO" id="GO:0030313">
    <property type="term" value="C:cell envelope"/>
    <property type="evidence" value="ECO:0007669"/>
    <property type="project" value="UniProtKB-SubCell"/>
</dbReference>
<dbReference type="Proteomes" id="UP000005801">
    <property type="component" value="Unassembled WGS sequence"/>
</dbReference>
<comment type="subcellular location">
    <subcellularLocation>
        <location evidence="1">Secreted</location>
        <location evidence="1">Cell wall</location>
    </subcellularLocation>
</comment>
<evidence type="ECO:0000256" key="1">
    <source>
        <dbReference type="ARBA" id="ARBA00004191"/>
    </source>
</evidence>
<comment type="caution">
    <text evidence="7">The sequence shown here is derived from an EMBL/GenBank/DDBJ whole genome shotgun (WGS) entry which is preliminary data.</text>
</comment>
<evidence type="ECO:0000313" key="7">
    <source>
        <dbReference type="EMBL" id="EDM76054.1"/>
    </source>
</evidence>
<dbReference type="AlphaFoldDB" id="A6GDL1"/>